<dbReference type="AlphaFoldDB" id="A0A1V6TUX8"/>
<dbReference type="SUPFAM" id="SSF51556">
    <property type="entry name" value="Metallo-dependent hydrolases"/>
    <property type="match status" value="1"/>
</dbReference>
<evidence type="ECO:0000259" key="2">
    <source>
        <dbReference type="Pfam" id="PF01979"/>
    </source>
</evidence>
<evidence type="ECO:0000313" key="4">
    <source>
        <dbReference type="Proteomes" id="UP000191285"/>
    </source>
</evidence>
<dbReference type="InterPro" id="IPR050287">
    <property type="entry name" value="MTA/SAH_deaminase"/>
</dbReference>
<dbReference type="Gene3D" id="2.30.40.10">
    <property type="entry name" value="Urease, subunit C, domain 1"/>
    <property type="match status" value="1"/>
</dbReference>
<accession>A0A1V6TUX8</accession>
<name>A0A1V6TUX8_9EURO</name>
<dbReference type="OrthoDB" id="194468at2759"/>
<dbReference type="PANTHER" id="PTHR43794:SF11">
    <property type="entry name" value="AMIDOHYDROLASE-RELATED DOMAIN-CONTAINING PROTEIN"/>
    <property type="match status" value="1"/>
</dbReference>
<evidence type="ECO:0000313" key="3">
    <source>
        <dbReference type="EMBL" id="OQE29649.1"/>
    </source>
</evidence>
<dbReference type="Pfam" id="PF01979">
    <property type="entry name" value="Amidohydro_1"/>
    <property type="match status" value="1"/>
</dbReference>
<dbReference type="SUPFAM" id="SSF51338">
    <property type="entry name" value="Composite domain of metallo-dependent hydrolases"/>
    <property type="match status" value="1"/>
</dbReference>
<dbReference type="PANTHER" id="PTHR43794">
    <property type="entry name" value="AMINOHYDROLASE SSNA-RELATED"/>
    <property type="match status" value="1"/>
</dbReference>
<keyword evidence="1" id="KW-0378">Hydrolase</keyword>
<dbReference type="InterPro" id="IPR011059">
    <property type="entry name" value="Metal-dep_hydrolase_composite"/>
</dbReference>
<comment type="caution">
    <text evidence="3">The sequence shown here is derived from an EMBL/GenBank/DDBJ whole genome shotgun (WGS) entry which is preliminary data.</text>
</comment>
<dbReference type="InterPro" id="IPR032466">
    <property type="entry name" value="Metal_Hydrolase"/>
</dbReference>
<feature type="domain" description="Amidohydrolase-related" evidence="2">
    <location>
        <begin position="67"/>
        <end position="431"/>
    </location>
</feature>
<proteinExistence type="predicted"/>
<sequence>MVAGETRMPSHILLQNATILVPSGQSNDHVKPLKGHSLLIEDKRIAEISKLIKPPDGTQIIDCTGKIISPGFIDTHHHVWQTQLKGRHADQTLLEYLPTGNMQSSNYIPEDVFWGELGGCLEALDAGTTTLVDHAHINISPDHTTNAIEATVASGIRSVFCYTPTSKVLEWKPELITDGGLLDDWVLSQFERLGAQAPFGDGRVQLGLAFDGFMLPRDQVISLYNKAREIGTKVITAHYAGLYFGNVSPVDTLESYGLLGPDILLSHATNLTASDIEKLNYAKAWISTTPDTELQMGHGDIVCFREGCTDMCALGIDCHSNNSGDMVSQMRLALQHERAKRNEELIAEGKFSRSLNLHVQDIFRLATIQGARAIHMEEDLGSLAVGKIADLVVFDGDSPSMICASEQDPVAAIVLHSSVRDIDMVIIDGQIRKQNSKLLPVKIAPSMPGMTILPQTVNWSQVARMLVSSRDRIENAILKANATDKEQLVDDLLKMMHAEEGKFVKL</sequence>
<dbReference type="GO" id="GO:0016810">
    <property type="term" value="F:hydrolase activity, acting on carbon-nitrogen (but not peptide) bonds"/>
    <property type="evidence" value="ECO:0007669"/>
    <property type="project" value="InterPro"/>
</dbReference>
<organism evidence="3 4">
    <name type="scientific">Penicillium steckii</name>
    <dbReference type="NCBI Taxonomy" id="303698"/>
    <lineage>
        <taxon>Eukaryota</taxon>
        <taxon>Fungi</taxon>
        <taxon>Dikarya</taxon>
        <taxon>Ascomycota</taxon>
        <taxon>Pezizomycotina</taxon>
        <taxon>Eurotiomycetes</taxon>
        <taxon>Eurotiomycetidae</taxon>
        <taxon>Eurotiales</taxon>
        <taxon>Aspergillaceae</taxon>
        <taxon>Penicillium</taxon>
    </lineage>
</organism>
<keyword evidence="4" id="KW-1185">Reference proteome</keyword>
<dbReference type="Proteomes" id="UP000191285">
    <property type="component" value="Unassembled WGS sequence"/>
</dbReference>
<dbReference type="Gene3D" id="3.20.20.140">
    <property type="entry name" value="Metal-dependent hydrolases"/>
    <property type="match status" value="1"/>
</dbReference>
<dbReference type="STRING" id="303698.A0A1V6TUX8"/>
<dbReference type="InterPro" id="IPR006680">
    <property type="entry name" value="Amidohydro-rel"/>
</dbReference>
<evidence type="ECO:0000256" key="1">
    <source>
        <dbReference type="ARBA" id="ARBA00022801"/>
    </source>
</evidence>
<protein>
    <recommendedName>
        <fullName evidence="2">Amidohydrolase-related domain-containing protein</fullName>
    </recommendedName>
</protein>
<gene>
    <name evidence="3" type="ORF">PENSTE_c002G09445</name>
</gene>
<reference evidence="4" key="1">
    <citation type="journal article" date="2017" name="Nat. Microbiol.">
        <title>Global analysis of biosynthetic gene clusters reveals vast potential of secondary metabolite production in Penicillium species.</title>
        <authorList>
            <person name="Nielsen J.C."/>
            <person name="Grijseels S."/>
            <person name="Prigent S."/>
            <person name="Ji B."/>
            <person name="Dainat J."/>
            <person name="Nielsen K.F."/>
            <person name="Frisvad J.C."/>
            <person name="Workman M."/>
            <person name="Nielsen J."/>
        </authorList>
    </citation>
    <scope>NUCLEOTIDE SEQUENCE [LARGE SCALE GENOMIC DNA]</scope>
    <source>
        <strain evidence="4">IBT 24891</strain>
    </source>
</reference>
<dbReference type="EMBL" id="MLKD01000002">
    <property type="protein sequence ID" value="OQE29649.1"/>
    <property type="molecule type" value="Genomic_DNA"/>
</dbReference>